<protein>
    <submittedName>
        <fullName evidence="1">Uncharacterized protein</fullName>
    </submittedName>
</protein>
<dbReference type="RefSeq" id="WP_144987542.1">
    <property type="nucleotide sequence ID" value="NZ_VNJK01000001.1"/>
</dbReference>
<reference evidence="1 2" key="1">
    <citation type="submission" date="2019-07" db="EMBL/GenBank/DDBJ databases">
        <authorList>
            <person name="Kim J."/>
        </authorList>
    </citation>
    <scope>NUCLEOTIDE SEQUENCE [LARGE SCALE GENOMIC DNA]</scope>
    <source>
        <strain evidence="1 2">N4</strain>
    </source>
</reference>
<gene>
    <name evidence="1" type="ORF">FPZ44_03780</name>
</gene>
<evidence type="ECO:0000313" key="2">
    <source>
        <dbReference type="Proteomes" id="UP000318102"/>
    </source>
</evidence>
<proteinExistence type="predicted"/>
<organism evidence="1 2">
    <name type="scientific">Paenibacillus agilis</name>
    <dbReference type="NCBI Taxonomy" id="3020863"/>
    <lineage>
        <taxon>Bacteria</taxon>
        <taxon>Bacillati</taxon>
        <taxon>Bacillota</taxon>
        <taxon>Bacilli</taxon>
        <taxon>Bacillales</taxon>
        <taxon>Paenibacillaceae</taxon>
        <taxon>Paenibacillus</taxon>
    </lineage>
</organism>
<accession>A0A559IX92</accession>
<keyword evidence="2" id="KW-1185">Reference proteome</keyword>
<sequence>MNKITIEITADSVTEKLEVDGQVIVKGWKRTAFGMQSTVKPCWEDDERVSDEAYEALGNLACNYLDAMNSLQA</sequence>
<dbReference type="Proteomes" id="UP000318102">
    <property type="component" value="Unassembled WGS sequence"/>
</dbReference>
<dbReference type="EMBL" id="VNJK01000001">
    <property type="protein sequence ID" value="TVX92257.1"/>
    <property type="molecule type" value="Genomic_DNA"/>
</dbReference>
<comment type="caution">
    <text evidence="1">The sequence shown here is derived from an EMBL/GenBank/DDBJ whole genome shotgun (WGS) entry which is preliminary data.</text>
</comment>
<dbReference type="AlphaFoldDB" id="A0A559IX92"/>
<evidence type="ECO:0000313" key="1">
    <source>
        <dbReference type="EMBL" id="TVX92257.1"/>
    </source>
</evidence>
<name>A0A559IX92_9BACL</name>